<dbReference type="GO" id="GO:0004045">
    <property type="term" value="F:peptidyl-tRNA hydrolase activity"/>
    <property type="evidence" value="ECO:0007669"/>
    <property type="project" value="UniProtKB-UniRule"/>
</dbReference>
<dbReference type="Proteomes" id="UP000095662">
    <property type="component" value="Unassembled WGS sequence"/>
</dbReference>
<dbReference type="PROSITE" id="PS01195">
    <property type="entry name" value="PEPT_TRNA_HYDROL_1"/>
    <property type="match status" value="1"/>
</dbReference>
<dbReference type="SUPFAM" id="SSF53178">
    <property type="entry name" value="Peptidyl-tRNA hydrolase-like"/>
    <property type="match status" value="1"/>
</dbReference>
<dbReference type="GO" id="GO:0072344">
    <property type="term" value="P:rescue of stalled ribosome"/>
    <property type="evidence" value="ECO:0007669"/>
    <property type="project" value="UniProtKB-UniRule"/>
</dbReference>
<dbReference type="OrthoDB" id="9800507at2"/>
<dbReference type="InterPro" id="IPR036416">
    <property type="entry name" value="Pept_tRNA_hydro_sf"/>
</dbReference>
<evidence type="ECO:0000256" key="2">
    <source>
        <dbReference type="ARBA" id="ARBA00022555"/>
    </source>
</evidence>
<dbReference type="PANTHER" id="PTHR17224">
    <property type="entry name" value="PEPTIDYL-TRNA HYDROLASE"/>
    <property type="match status" value="1"/>
</dbReference>
<proteinExistence type="inferred from homology"/>
<comment type="similarity">
    <text evidence="5 8 10">Belongs to the PTH family.</text>
</comment>
<dbReference type="GO" id="GO:0006515">
    <property type="term" value="P:protein quality control for misfolded or incompletely synthesized proteins"/>
    <property type="evidence" value="ECO:0007669"/>
    <property type="project" value="UniProtKB-UniRule"/>
</dbReference>
<keyword evidence="2 8" id="KW-0820">tRNA-binding</keyword>
<organism evidence="11 12">
    <name type="scientific">[Eubacterium] siraeum</name>
    <dbReference type="NCBI Taxonomy" id="39492"/>
    <lineage>
        <taxon>Bacteria</taxon>
        <taxon>Bacillati</taxon>
        <taxon>Bacillota</taxon>
        <taxon>Clostridia</taxon>
        <taxon>Eubacteriales</taxon>
        <taxon>Oscillospiraceae</taxon>
        <taxon>Oscillospiraceae incertae sedis</taxon>
    </lineage>
</organism>
<dbReference type="Pfam" id="PF01195">
    <property type="entry name" value="Pept_tRNA_hydro"/>
    <property type="match status" value="1"/>
</dbReference>
<keyword evidence="3 8" id="KW-0378">Hydrolase</keyword>
<dbReference type="Gene3D" id="3.40.50.1470">
    <property type="entry name" value="Peptidyl-tRNA hydrolase"/>
    <property type="match status" value="1"/>
</dbReference>
<keyword evidence="4 8" id="KW-0694">RNA-binding</keyword>
<evidence type="ECO:0000256" key="5">
    <source>
        <dbReference type="ARBA" id="ARBA00038063"/>
    </source>
</evidence>
<feature type="binding site" evidence="8">
    <location>
        <position position="36"/>
    </location>
    <ligand>
        <name>tRNA</name>
        <dbReference type="ChEBI" id="CHEBI:17843"/>
    </ligand>
</feature>
<name>A0A174ZC91_9FIRM</name>
<evidence type="ECO:0000256" key="6">
    <source>
        <dbReference type="ARBA" id="ARBA00048707"/>
    </source>
</evidence>
<evidence type="ECO:0000256" key="1">
    <source>
        <dbReference type="ARBA" id="ARBA00013260"/>
    </source>
</evidence>
<feature type="active site" description="Proton acceptor" evidence="8">
    <location>
        <position position="41"/>
    </location>
</feature>
<dbReference type="GO" id="GO:0000049">
    <property type="term" value="F:tRNA binding"/>
    <property type="evidence" value="ECO:0007669"/>
    <property type="project" value="UniProtKB-UniRule"/>
</dbReference>
<keyword evidence="8" id="KW-0963">Cytoplasm</keyword>
<gene>
    <name evidence="8 11" type="primary">pth</name>
    <name evidence="11" type="ORF">ERS852540_00991</name>
</gene>
<feature type="binding site" evidence="8">
    <location>
        <position position="88"/>
    </location>
    <ligand>
        <name>tRNA</name>
        <dbReference type="ChEBI" id="CHEBI:17843"/>
    </ligand>
</feature>
<dbReference type="FunFam" id="3.40.50.1470:FF:000001">
    <property type="entry name" value="Peptidyl-tRNA hydrolase"/>
    <property type="match status" value="1"/>
</dbReference>
<evidence type="ECO:0000313" key="11">
    <source>
        <dbReference type="EMBL" id="CUQ84835.1"/>
    </source>
</evidence>
<evidence type="ECO:0000256" key="7">
    <source>
        <dbReference type="ARBA" id="ARBA00050038"/>
    </source>
</evidence>
<dbReference type="PANTHER" id="PTHR17224:SF1">
    <property type="entry name" value="PEPTIDYL-TRNA HYDROLASE"/>
    <property type="match status" value="1"/>
</dbReference>
<dbReference type="EC" id="3.1.1.29" evidence="1 8"/>
<sequence>MSLSDIFDKIAAGREPAPQGAVEYLIVGLGNPGTQYENTRHNAGFMAADTLAEKLGVQIKKLKFKSLIADCAIEGRHCIIMKPSTFMNNSGEAVGEAMNFYKIPPQNILVMYDDISLDVGRTRIRRKGSDGGHNGIKSIILHTNSDAFPRIKIGVGAKPHPDFPLADWVLSGFKKEDGENLEKSLDNAAEAARLIVAGKIDMAMNKYSS</sequence>
<dbReference type="InterPro" id="IPR001328">
    <property type="entry name" value="Pept_tRNA_hydro"/>
</dbReference>
<evidence type="ECO:0000256" key="3">
    <source>
        <dbReference type="ARBA" id="ARBA00022801"/>
    </source>
</evidence>
<dbReference type="AlphaFoldDB" id="A0A174ZC91"/>
<comment type="subunit">
    <text evidence="8">Monomer.</text>
</comment>
<dbReference type="GO" id="GO:0005737">
    <property type="term" value="C:cytoplasm"/>
    <property type="evidence" value="ECO:0007669"/>
    <property type="project" value="UniProtKB-SubCell"/>
</dbReference>
<accession>A0A174ZC91</accession>
<feature type="site" description="Discriminates between blocked and unblocked aminoacyl-tRNA" evidence="8">
    <location>
        <position position="31"/>
    </location>
</feature>
<dbReference type="STRING" id="39492.ERS852540_00991"/>
<comment type="catalytic activity">
    <reaction evidence="6 8 9">
        <text>an N-acyl-L-alpha-aminoacyl-tRNA + H2O = an N-acyl-L-amino acid + a tRNA + H(+)</text>
        <dbReference type="Rhea" id="RHEA:54448"/>
        <dbReference type="Rhea" id="RHEA-COMP:10123"/>
        <dbReference type="Rhea" id="RHEA-COMP:13883"/>
        <dbReference type="ChEBI" id="CHEBI:15377"/>
        <dbReference type="ChEBI" id="CHEBI:15378"/>
        <dbReference type="ChEBI" id="CHEBI:59874"/>
        <dbReference type="ChEBI" id="CHEBI:78442"/>
        <dbReference type="ChEBI" id="CHEBI:138191"/>
        <dbReference type="EC" id="3.1.1.29"/>
    </reaction>
</comment>
<dbReference type="NCBIfam" id="TIGR00447">
    <property type="entry name" value="pth"/>
    <property type="match status" value="1"/>
</dbReference>
<feature type="binding site" evidence="8">
    <location>
        <position position="86"/>
    </location>
    <ligand>
        <name>tRNA</name>
        <dbReference type="ChEBI" id="CHEBI:17843"/>
    </ligand>
</feature>
<protein>
    <recommendedName>
        <fullName evidence="7 8">Peptidyl-tRNA hydrolase</fullName>
        <shortName evidence="8">Pth</shortName>
        <ecNumber evidence="1 8">3.1.1.29</ecNumber>
    </recommendedName>
</protein>
<evidence type="ECO:0000313" key="12">
    <source>
        <dbReference type="Proteomes" id="UP000095662"/>
    </source>
</evidence>
<feature type="site" description="Stabilizes the basic form of H active site to accept a proton" evidence="8">
    <location>
        <position position="113"/>
    </location>
</feature>
<evidence type="ECO:0000256" key="4">
    <source>
        <dbReference type="ARBA" id="ARBA00022884"/>
    </source>
</evidence>
<dbReference type="EMBL" id="CZBY01000006">
    <property type="protein sequence ID" value="CUQ84835.1"/>
    <property type="molecule type" value="Genomic_DNA"/>
</dbReference>
<evidence type="ECO:0000256" key="9">
    <source>
        <dbReference type="RuleBase" id="RU000673"/>
    </source>
</evidence>
<comment type="subcellular location">
    <subcellularLocation>
        <location evidence="8">Cytoplasm</location>
    </subcellularLocation>
</comment>
<reference evidence="11 12" key="1">
    <citation type="submission" date="2015-09" db="EMBL/GenBank/DDBJ databases">
        <authorList>
            <consortium name="Pathogen Informatics"/>
        </authorList>
    </citation>
    <scope>NUCLEOTIDE SEQUENCE [LARGE SCALE GENOMIC DNA]</scope>
    <source>
        <strain evidence="11 12">2789STDY5834928</strain>
    </source>
</reference>
<comment type="function">
    <text evidence="8">Catalyzes the release of premature peptidyl moieties from peptidyl-tRNA molecules trapped in stalled 50S ribosomal subunits, and thus maintains levels of free tRNAs and 50S ribosomes.</text>
</comment>
<dbReference type="HAMAP" id="MF_00083">
    <property type="entry name" value="Pept_tRNA_hydro_bact"/>
    <property type="match status" value="1"/>
</dbReference>
<evidence type="ECO:0000256" key="8">
    <source>
        <dbReference type="HAMAP-Rule" id="MF_00083"/>
    </source>
</evidence>
<feature type="binding site" evidence="8">
    <location>
        <position position="134"/>
    </location>
    <ligand>
        <name>tRNA</name>
        <dbReference type="ChEBI" id="CHEBI:17843"/>
    </ligand>
</feature>
<comment type="function">
    <text evidence="8">Hydrolyzes ribosome-free peptidyl-tRNAs (with 1 or more amino acids incorporated), which drop off the ribosome during protein synthesis, or as a result of ribosome stalling.</text>
</comment>
<dbReference type="PROSITE" id="PS01196">
    <property type="entry name" value="PEPT_TRNA_HYDROL_2"/>
    <property type="match status" value="1"/>
</dbReference>
<dbReference type="InterPro" id="IPR018171">
    <property type="entry name" value="Pept_tRNA_hydro_CS"/>
</dbReference>
<dbReference type="CDD" id="cd00462">
    <property type="entry name" value="PTH"/>
    <property type="match status" value="1"/>
</dbReference>
<evidence type="ECO:0000256" key="10">
    <source>
        <dbReference type="RuleBase" id="RU004320"/>
    </source>
</evidence>